<keyword evidence="1" id="KW-0812">Transmembrane</keyword>
<evidence type="ECO:0008006" key="4">
    <source>
        <dbReference type="Google" id="ProtNLM"/>
    </source>
</evidence>
<dbReference type="AlphaFoldDB" id="A0A059TSZ5"/>
<feature type="transmembrane region" description="Helical" evidence="1">
    <location>
        <begin position="153"/>
        <end position="171"/>
    </location>
</feature>
<sequence>MAPTHVAMSLALAAAVAVVAPAVAPLVAVVALVGGVFPDLDMVVGVHRKTLHQFEAFTIGMLLFGALAATTRAPVAVLAATGFAAASLHCVADYFGGSSEPNPWEAKTDRGIYVRTAGGWVAPRRIAAYDGSPGDLTLAAILSVPGFTTLGDGARTVLIGSLLVGVGYTIVRKRVPQLSGRTPAVYPALVAFLSMLVRRR</sequence>
<keyword evidence="1" id="KW-1133">Transmembrane helix</keyword>
<accession>A0A059TSZ5</accession>
<name>A0A059TSZ5_HALMT</name>
<gene>
    <name evidence="2" type="ORF">BM92_12030</name>
</gene>
<organism evidence="2 3">
    <name type="scientific">Haloferax mediterranei (strain ATCC 33500 / DSM 1411 / JCM 8866 / NBRC 14739 / NCIMB 2177 / R-4)</name>
    <name type="common">Halobacterium mediterranei</name>
    <dbReference type="NCBI Taxonomy" id="523841"/>
    <lineage>
        <taxon>Archaea</taxon>
        <taxon>Methanobacteriati</taxon>
        <taxon>Methanobacteriota</taxon>
        <taxon>Stenosarchaea group</taxon>
        <taxon>Halobacteria</taxon>
        <taxon>Halobacteriales</taxon>
        <taxon>Haloferacaceae</taxon>
        <taxon>Haloferax</taxon>
    </lineage>
</organism>
<dbReference type="OrthoDB" id="204671at2157"/>
<dbReference type="RefSeq" id="WP_179955338.1">
    <property type="nucleotide sequence ID" value="NC_017941.2"/>
</dbReference>
<evidence type="ECO:0000313" key="3">
    <source>
        <dbReference type="Proteomes" id="UP000027075"/>
    </source>
</evidence>
<feature type="transmembrane region" description="Helical" evidence="1">
    <location>
        <begin position="52"/>
        <end position="69"/>
    </location>
</feature>
<reference evidence="2 3" key="1">
    <citation type="submission" date="2014-04" db="EMBL/GenBank/DDBJ databases">
        <title>Transcriptional profiles of Haloferax mediterranei on the basis of nitrogen availability.</title>
        <authorList>
            <person name="Bautista V."/>
        </authorList>
    </citation>
    <scope>NUCLEOTIDE SEQUENCE [LARGE SCALE GENOMIC DNA]</scope>
    <source>
        <strain evidence="3">ATCC 33500 / DSM 1411 / JCM 8866 / NBRC 14739 / NCIMB 2177 / R-4</strain>
    </source>
</reference>
<protein>
    <recommendedName>
        <fullName evidence="4">Metal-dependent hydrolase</fullName>
    </recommendedName>
</protein>
<proteinExistence type="predicted"/>
<dbReference type="EMBL" id="CP007551">
    <property type="protein sequence ID" value="AHZ23321.1"/>
    <property type="molecule type" value="Genomic_DNA"/>
</dbReference>
<evidence type="ECO:0000256" key="1">
    <source>
        <dbReference type="SAM" id="Phobius"/>
    </source>
</evidence>
<dbReference type="GeneID" id="40154833"/>
<evidence type="ECO:0000313" key="2">
    <source>
        <dbReference type="EMBL" id="AHZ23321.1"/>
    </source>
</evidence>
<dbReference type="Proteomes" id="UP000027075">
    <property type="component" value="Chromosome"/>
</dbReference>
<keyword evidence="1" id="KW-0472">Membrane</keyword>